<dbReference type="EMBL" id="RQWK01000001">
    <property type="protein sequence ID" value="KAA9410507.1"/>
    <property type="molecule type" value="Genomic_DNA"/>
</dbReference>
<evidence type="ECO:0000313" key="3">
    <source>
        <dbReference type="EMBL" id="RYJ10070.1"/>
    </source>
</evidence>
<dbReference type="PROSITE" id="PS51257">
    <property type="entry name" value="PROKAR_LIPOPROTEIN"/>
    <property type="match status" value="1"/>
</dbReference>
<dbReference type="GeneID" id="99239237"/>
<accession>A0A482T533</accession>
<dbReference type="Proteomes" id="UP000326244">
    <property type="component" value="Unassembled WGS sequence"/>
</dbReference>
<dbReference type="EMBL" id="RZIG01000002">
    <property type="protein sequence ID" value="RYJ10070.1"/>
    <property type="molecule type" value="Genomic_DNA"/>
</dbReference>
<feature type="region of interest" description="Disordered" evidence="1">
    <location>
        <begin position="22"/>
        <end position="106"/>
    </location>
</feature>
<dbReference type="RefSeq" id="WP_014040973.1">
    <property type="nucleotide sequence ID" value="NZ_BAABRG010000001.1"/>
</dbReference>
<evidence type="ECO:0000313" key="2">
    <source>
        <dbReference type="EMBL" id="KAA9410507.1"/>
    </source>
</evidence>
<evidence type="ECO:0000256" key="1">
    <source>
        <dbReference type="SAM" id="MobiDB-lite"/>
    </source>
</evidence>
<dbReference type="Proteomes" id="UP000293535">
    <property type="component" value="Unassembled WGS sequence"/>
</dbReference>
<comment type="caution">
    <text evidence="3">The sequence shown here is derived from an EMBL/GenBank/DDBJ whole genome shotgun (WGS) entry which is preliminary data.</text>
</comment>
<feature type="compositionally biased region" description="Low complexity" evidence="1">
    <location>
        <begin position="47"/>
        <end position="70"/>
    </location>
</feature>
<reference evidence="3 4" key="2">
    <citation type="submission" date="2018-12" db="EMBL/GenBank/DDBJ databases">
        <title>Draft genome sequence of Haloarcula hispinica strain 18.1, an halophilic archaeon isolated from Chott El Jerid of Southern Tunisia.</title>
        <authorList>
            <person name="Najjari A."/>
            <person name="Ben Dhia O."/>
            <person name="Ferjani R."/>
            <person name="Mahjoubi M."/>
            <person name="Sghaier H."/>
            <person name="Elshahed M."/>
            <person name="Ouzari H.I."/>
            <person name="Cherid A."/>
            <person name="Youssef N."/>
        </authorList>
    </citation>
    <scope>NUCLEOTIDE SEQUENCE [LARGE SCALE GENOMIC DNA]</scope>
    <source>
        <strain evidence="3 4">18.1</strain>
    </source>
</reference>
<gene>
    <name evidence="2" type="ORF">EGO51_12080</name>
    <name evidence="3" type="ORF">ELS20_08705</name>
</gene>
<reference evidence="2 5" key="1">
    <citation type="submission" date="2018-11" db="EMBL/GenBank/DDBJ databases">
        <title>Genomic analysis of Haloarcula hispanica CBA1121.</title>
        <authorList>
            <person name="Kim Y.B."/>
            <person name="Roh S.W."/>
        </authorList>
    </citation>
    <scope>NUCLEOTIDE SEQUENCE [LARGE SCALE GENOMIC DNA]</scope>
    <source>
        <strain evidence="2 5">CBA1121</strain>
    </source>
</reference>
<protein>
    <submittedName>
        <fullName evidence="3">Uncharacterized protein</fullName>
    </submittedName>
</protein>
<organism evidence="3 4">
    <name type="scientific">Haloarcula hispanica</name>
    <dbReference type="NCBI Taxonomy" id="51589"/>
    <lineage>
        <taxon>Archaea</taxon>
        <taxon>Methanobacteriati</taxon>
        <taxon>Methanobacteriota</taxon>
        <taxon>Stenosarchaea group</taxon>
        <taxon>Halobacteria</taxon>
        <taxon>Halobacteriales</taxon>
        <taxon>Haloarculaceae</taxon>
        <taxon>Haloarcula</taxon>
    </lineage>
</organism>
<feature type="compositionally biased region" description="Polar residues" evidence="1">
    <location>
        <begin position="74"/>
        <end position="87"/>
    </location>
</feature>
<name>A0A482T533_HALHI</name>
<evidence type="ECO:0000313" key="5">
    <source>
        <dbReference type="Proteomes" id="UP000326244"/>
    </source>
</evidence>
<proteinExistence type="predicted"/>
<dbReference type="OMA" id="ECIVDFA"/>
<evidence type="ECO:0000313" key="4">
    <source>
        <dbReference type="Proteomes" id="UP000293535"/>
    </source>
</evidence>
<sequence length="228" mass="24836">MGDLSRRGFGASVLAALSAGCLGNRPTQESETTPVPEPTASQRAATTDHAGAASTPAADSAAASADPPTAQRAEASQTNSSTETSARLQVETETPTPTPEPNHRSVDTTFRLEEDEYQDFTVEATGQTTLTYDLIVRRGPAVDVMLFTEEEYRAFQSRYRARYAGEVSRFHETNIRDKRITISPGTYRLVVNNTDWSRAVPSPDEPYDVLEGECMVDFSFSTEPATSE</sequence>
<dbReference type="AlphaFoldDB" id="A0A482T533"/>
<feature type="compositionally biased region" description="Polar residues" evidence="1">
    <location>
        <begin position="25"/>
        <end position="45"/>
    </location>
</feature>